<dbReference type="InterPro" id="IPR027421">
    <property type="entry name" value="DNA_pol_lamdba_lyase_dom_sf"/>
</dbReference>
<feature type="compositionally biased region" description="Acidic residues" evidence="13">
    <location>
        <begin position="274"/>
        <end position="284"/>
    </location>
</feature>
<dbReference type="EC" id="2.7.7.7" evidence="12"/>
<keyword evidence="5" id="KW-0235">DNA replication</keyword>
<feature type="domain" description="DNA-directed DNA polymerase X" evidence="14">
    <location>
        <begin position="324"/>
        <end position="650"/>
    </location>
</feature>
<dbReference type="PRINTS" id="PR00870">
    <property type="entry name" value="DNAPOLXBETA"/>
</dbReference>
<dbReference type="InterPro" id="IPR029398">
    <property type="entry name" value="PolB_thumb"/>
</dbReference>
<organism evidence="15 16">
    <name type="scientific">Aspergillus oryzae var. brunneus</name>
    <dbReference type="NCBI Taxonomy" id="332754"/>
    <lineage>
        <taxon>Eukaryota</taxon>
        <taxon>Fungi</taxon>
        <taxon>Dikarya</taxon>
        <taxon>Ascomycota</taxon>
        <taxon>Pezizomycotina</taxon>
        <taxon>Eurotiomycetes</taxon>
        <taxon>Eurotiomycetidae</taxon>
        <taxon>Eurotiales</taxon>
        <taxon>Aspergillaceae</taxon>
        <taxon>Aspergillus</taxon>
        <taxon>Aspergillus subgen. Circumdati</taxon>
    </lineage>
</organism>
<dbReference type="Gene3D" id="3.30.210.10">
    <property type="entry name" value="DNA polymerase, thumb domain"/>
    <property type="match status" value="1"/>
</dbReference>
<evidence type="ECO:0000256" key="1">
    <source>
        <dbReference type="ARBA" id="ARBA00008323"/>
    </source>
</evidence>
<evidence type="ECO:0000256" key="3">
    <source>
        <dbReference type="ARBA" id="ARBA00022679"/>
    </source>
</evidence>
<evidence type="ECO:0000256" key="12">
    <source>
        <dbReference type="RuleBase" id="RU366014"/>
    </source>
</evidence>
<dbReference type="InterPro" id="IPR037160">
    <property type="entry name" value="DNA_Pol_thumb_sf"/>
</dbReference>
<dbReference type="EMBL" id="BSYB01000002">
    <property type="protein sequence ID" value="GMG41319.1"/>
    <property type="molecule type" value="Genomic_DNA"/>
</dbReference>
<protein>
    <recommendedName>
        <fullName evidence="12">DNA polymerase</fullName>
        <ecNumber evidence="12">2.7.7.7</ecNumber>
    </recommendedName>
</protein>
<evidence type="ECO:0000256" key="7">
    <source>
        <dbReference type="ARBA" id="ARBA00022932"/>
    </source>
</evidence>
<dbReference type="Pfam" id="PF14716">
    <property type="entry name" value="HHH_8"/>
    <property type="match status" value="1"/>
</dbReference>
<comment type="caution">
    <text evidence="15">The sequence shown here is derived from an EMBL/GenBank/DDBJ whole genome shotgun (WGS) entry which is preliminary data.</text>
</comment>
<gene>
    <name evidence="15" type="ORF">Aory05_000053200</name>
</gene>
<evidence type="ECO:0000256" key="8">
    <source>
        <dbReference type="ARBA" id="ARBA00023125"/>
    </source>
</evidence>
<dbReference type="SUPFAM" id="SSF81301">
    <property type="entry name" value="Nucleotidyltransferase"/>
    <property type="match status" value="1"/>
</dbReference>
<dbReference type="Gene3D" id="3.30.460.10">
    <property type="entry name" value="Beta Polymerase, domain 2"/>
    <property type="match status" value="1"/>
</dbReference>
<keyword evidence="2" id="KW-0237">DNA synthesis</keyword>
<dbReference type="PANTHER" id="PTHR11276">
    <property type="entry name" value="DNA POLYMERASE TYPE-X FAMILY MEMBER"/>
    <property type="match status" value="1"/>
</dbReference>
<evidence type="ECO:0000313" key="16">
    <source>
        <dbReference type="Proteomes" id="UP001165189"/>
    </source>
</evidence>
<dbReference type="SUPFAM" id="SSF47802">
    <property type="entry name" value="DNA polymerase beta, N-terminal domain-like"/>
    <property type="match status" value="1"/>
</dbReference>
<evidence type="ECO:0000256" key="2">
    <source>
        <dbReference type="ARBA" id="ARBA00022634"/>
    </source>
</evidence>
<keyword evidence="3 12" id="KW-0808">Transferase</keyword>
<sequence length="651" mass="73132">MSPEMVQSISDKETFFQGLERLDALLDDSGDDAEGLSQIIALAEDYVEPVHQDEPALSDSPVQKLGALGATSALQSPSLDVTVQRKCVNTSIIVVEDVQDPTVKGSKIMALKKNKVDGKKKRSSTTKIVPEQHQIFKGLKPNIALLDESYPSECIKFRTVLSTSHVRFRINGMPVVSKAKEVSQQNEPSDESLPLKPAGRQKRQLETQSQSSESEDDSEYPPDTQRVNDFSDEAHKEVVSEPLRERDALDDMIDEAKAPLDPLDSFDDEHVTEEADLGTSEESDCQPNTRKRKRSSGRDNEGNNDWQQKFACVQKHDPKSNSENPNRRTIDVLQQMLDYYARTDDHWRTLAYRKAISALRRQPKKILTKSQALAIPGVGPRLADKIEEIVCTNRLRRLENTNLTREDIILQEFLGVYGAGISQASRWLAQGYRSLEDLRTKASLTPQQEIGVDHYHDFSQRIPRKEVETHGEIVKRVVQKADPGMQVIIAGSYRRGAADCGDIDLLITKPDATIEQIRALMIDVVVPKLFKRGFLQASLAITSRGDGSKWHGASLAPGGQIWRRIDLLFVPGSEIGAALIYFTGNDIFNRSMRLLASKKGMRLNQRGLYTDVLRGPQRVKLNTGRLLEGRDERRIFEILGVPWRPPEHRIC</sequence>
<dbReference type="InterPro" id="IPR028207">
    <property type="entry name" value="DNA_pol_B_palm_palm"/>
</dbReference>
<keyword evidence="6 12" id="KW-0227">DNA damage</keyword>
<name>A0ABQ6KI90_ASPOZ</name>
<comment type="subcellular location">
    <subcellularLocation>
        <location evidence="12">Nucleus</location>
    </subcellularLocation>
</comment>
<dbReference type="Proteomes" id="UP001165189">
    <property type="component" value="Unassembled WGS sequence"/>
</dbReference>
<evidence type="ECO:0000256" key="9">
    <source>
        <dbReference type="ARBA" id="ARBA00023204"/>
    </source>
</evidence>
<comment type="catalytic activity">
    <reaction evidence="11 12">
        <text>DNA(n) + a 2'-deoxyribonucleoside 5'-triphosphate = DNA(n+1) + diphosphate</text>
        <dbReference type="Rhea" id="RHEA:22508"/>
        <dbReference type="Rhea" id="RHEA-COMP:17339"/>
        <dbReference type="Rhea" id="RHEA-COMP:17340"/>
        <dbReference type="ChEBI" id="CHEBI:33019"/>
        <dbReference type="ChEBI" id="CHEBI:61560"/>
        <dbReference type="ChEBI" id="CHEBI:173112"/>
        <dbReference type="EC" id="2.7.7.7"/>
    </reaction>
</comment>
<dbReference type="InterPro" id="IPR002008">
    <property type="entry name" value="DNA_pol_X_beta-like"/>
</dbReference>
<dbReference type="Pfam" id="PF14792">
    <property type="entry name" value="DNA_pol_B_palm"/>
    <property type="match status" value="1"/>
</dbReference>
<dbReference type="SUPFAM" id="SSF81585">
    <property type="entry name" value="PsbU/PolX domain-like"/>
    <property type="match status" value="1"/>
</dbReference>
<proteinExistence type="inferred from homology"/>
<evidence type="ECO:0000256" key="6">
    <source>
        <dbReference type="ARBA" id="ARBA00022763"/>
    </source>
</evidence>
<comment type="function">
    <text evidence="12">DNA polymerase that functions in several pathways of DNA repair. Involved in base excision repair (BER) responsible for repair of lesions that give rise to abasic (AP) sites in DNA. Also contributes to DNA double-strand break repair by non-homologous end joining and homologous recombination. Has both template-dependent and template-independent (terminal transferase) DNA polymerase activities. Has also a 5'-deoxyribose-5-phosphate lyase (dRP lyase) activity.</text>
</comment>
<accession>A0ABQ6KI90</accession>
<dbReference type="Pfam" id="PF14791">
    <property type="entry name" value="DNA_pol_B_thumb"/>
    <property type="match status" value="1"/>
</dbReference>
<feature type="region of interest" description="Disordered" evidence="13">
    <location>
        <begin position="177"/>
        <end position="305"/>
    </location>
</feature>
<comment type="similarity">
    <text evidence="1 12">Belongs to the DNA polymerase type-X family.</text>
</comment>
<keyword evidence="7 12" id="KW-0239">DNA-directed DNA polymerase</keyword>
<evidence type="ECO:0000256" key="4">
    <source>
        <dbReference type="ARBA" id="ARBA00022695"/>
    </source>
</evidence>
<evidence type="ECO:0000256" key="5">
    <source>
        <dbReference type="ARBA" id="ARBA00022705"/>
    </source>
</evidence>
<dbReference type="SMART" id="SM00483">
    <property type="entry name" value="POLXc"/>
    <property type="match status" value="1"/>
</dbReference>
<dbReference type="InterPro" id="IPR002054">
    <property type="entry name" value="DNA-dir_DNA_pol_X"/>
</dbReference>
<dbReference type="InterPro" id="IPR022312">
    <property type="entry name" value="DNA_pol_X"/>
</dbReference>
<dbReference type="Gene3D" id="1.10.150.110">
    <property type="entry name" value="DNA polymerase beta, N-terminal domain-like"/>
    <property type="match status" value="1"/>
</dbReference>
<dbReference type="Gene3D" id="1.10.150.20">
    <property type="entry name" value="5' to 3' exonuclease, C-terminal subdomain"/>
    <property type="match status" value="1"/>
</dbReference>
<keyword evidence="4 12" id="KW-0548">Nucleotidyltransferase</keyword>
<keyword evidence="10" id="KW-0456">Lyase</keyword>
<keyword evidence="12" id="KW-0539">Nucleus</keyword>
<dbReference type="PANTHER" id="PTHR11276:SF28">
    <property type="entry name" value="DNA POLYMERASE LAMBDA"/>
    <property type="match status" value="1"/>
</dbReference>
<reference evidence="15" key="1">
    <citation type="submission" date="2023-04" db="EMBL/GenBank/DDBJ databases">
        <title>Aspergillus oryzae var. brunneus NBRC 4377.</title>
        <authorList>
            <person name="Ichikawa N."/>
            <person name="Sato H."/>
            <person name="Tonouchi N."/>
        </authorList>
    </citation>
    <scope>NUCLEOTIDE SEQUENCE</scope>
    <source>
        <strain evidence="15">NBRC 4377</strain>
    </source>
</reference>
<evidence type="ECO:0000313" key="15">
    <source>
        <dbReference type="EMBL" id="GMG41319.1"/>
    </source>
</evidence>
<evidence type="ECO:0000256" key="10">
    <source>
        <dbReference type="ARBA" id="ARBA00023239"/>
    </source>
</evidence>
<evidence type="ECO:0000256" key="13">
    <source>
        <dbReference type="SAM" id="MobiDB-lite"/>
    </source>
</evidence>
<dbReference type="InterPro" id="IPR043519">
    <property type="entry name" value="NT_sf"/>
</dbReference>
<dbReference type="InterPro" id="IPR019843">
    <property type="entry name" value="DNA_pol-X_BS"/>
</dbReference>
<evidence type="ECO:0000259" key="14">
    <source>
        <dbReference type="SMART" id="SM00483"/>
    </source>
</evidence>
<evidence type="ECO:0000256" key="11">
    <source>
        <dbReference type="ARBA" id="ARBA00049244"/>
    </source>
</evidence>
<feature type="compositionally biased region" description="Basic and acidic residues" evidence="13">
    <location>
        <begin position="232"/>
        <end position="258"/>
    </location>
</feature>
<dbReference type="CDD" id="cd00141">
    <property type="entry name" value="NT_POLXc"/>
    <property type="match status" value="1"/>
</dbReference>
<keyword evidence="9 12" id="KW-0234">DNA repair</keyword>
<dbReference type="Pfam" id="PF10391">
    <property type="entry name" value="DNA_pol_lambd_f"/>
    <property type="match status" value="1"/>
</dbReference>
<keyword evidence="16" id="KW-1185">Reference proteome</keyword>
<dbReference type="InterPro" id="IPR018944">
    <property type="entry name" value="DNA_pol_lambd_fingers_domain"/>
</dbReference>
<dbReference type="PRINTS" id="PR00869">
    <property type="entry name" value="DNAPOLX"/>
</dbReference>
<dbReference type="InterPro" id="IPR010996">
    <property type="entry name" value="HHH_MUS81"/>
</dbReference>
<dbReference type="PROSITE" id="PS00522">
    <property type="entry name" value="DNA_POLYMERASE_X"/>
    <property type="match status" value="1"/>
</dbReference>
<keyword evidence="8" id="KW-0238">DNA-binding</keyword>